<protein>
    <submittedName>
        <fullName evidence="1">Uncharacterized protein</fullName>
    </submittedName>
</protein>
<evidence type="ECO:0000313" key="1">
    <source>
        <dbReference type="EMBL" id="CAA9252660.1"/>
    </source>
</evidence>
<name>A0A6J4IJS5_9CHLR</name>
<dbReference type="AlphaFoldDB" id="A0A6J4IJS5"/>
<reference evidence="1" key="1">
    <citation type="submission" date="2020-02" db="EMBL/GenBank/DDBJ databases">
        <authorList>
            <person name="Meier V. D."/>
        </authorList>
    </citation>
    <scope>NUCLEOTIDE SEQUENCE</scope>
    <source>
        <strain evidence="1">AVDCRST_MAG93</strain>
    </source>
</reference>
<sequence>MYQFGNITDSIAFIDNGLLGMPGVGITYV</sequence>
<proteinExistence type="predicted"/>
<accession>A0A6J4IJS5</accession>
<gene>
    <name evidence="1" type="ORF">AVDCRST_MAG93-1829</name>
</gene>
<organism evidence="1">
    <name type="scientific">uncultured Chloroflexia bacterium</name>
    <dbReference type="NCBI Taxonomy" id="1672391"/>
    <lineage>
        <taxon>Bacteria</taxon>
        <taxon>Bacillati</taxon>
        <taxon>Chloroflexota</taxon>
        <taxon>Chloroflexia</taxon>
        <taxon>environmental samples</taxon>
    </lineage>
</organism>
<dbReference type="EMBL" id="CADCTR010000621">
    <property type="protein sequence ID" value="CAA9252660.1"/>
    <property type="molecule type" value="Genomic_DNA"/>
</dbReference>
<feature type="non-terminal residue" evidence="1">
    <location>
        <position position="29"/>
    </location>
</feature>